<dbReference type="AlphaFoldDB" id="A0A1Y1HYV2"/>
<dbReference type="EMBL" id="DF237112">
    <property type="protein sequence ID" value="GAQ83815.1"/>
    <property type="molecule type" value="Genomic_DNA"/>
</dbReference>
<gene>
    <name evidence="1" type="ORF">KFL_001630130</name>
</gene>
<sequence length="246" mass="27035">MEPTEAESNMRQEISFKFDTPDNSHPLVFLKLVKEAPQIEADLPSSSTSYSRTLAIHPGKLTVSPFFAALLQRWASNGLHANGPTTVKVFELGCEDPDAASLAIQILAESLSLMRGKRSWSPSRIWGLELSGELEERLADLKSDSGSAFGEELLRKLMEGAMSLESGPFFCKFFPSKSQMDGSERLRVVVEEIGDSEWLGLNRESVQTILGTGLVLELGFGTANALLQATTQAMMVMRELPERRPA</sequence>
<evidence type="ECO:0000313" key="1">
    <source>
        <dbReference type="EMBL" id="GAQ83815.1"/>
    </source>
</evidence>
<dbReference type="Proteomes" id="UP000054558">
    <property type="component" value="Unassembled WGS sequence"/>
</dbReference>
<reference evidence="1 2" key="1">
    <citation type="journal article" date="2014" name="Nat. Commun.">
        <title>Klebsormidium flaccidum genome reveals primary factors for plant terrestrial adaptation.</title>
        <authorList>
            <person name="Hori K."/>
            <person name="Maruyama F."/>
            <person name="Fujisawa T."/>
            <person name="Togashi T."/>
            <person name="Yamamoto N."/>
            <person name="Seo M."/>
            <person name="Sato S."/>
            <person name="Yamada T."/>
            <person name="Mori H."/>
            <person name="Tajima N."/>
            <person name="Moriyama T."/>
            <person name="Ikeuchi M."/>
            <person name="Watanabe M."/>
            <person name="Wada H."/>
            <person name="Kobayashi K."/>
            <person name="Saito M."/>
            <person name="Masuda T."/>
            <person name="Sasaki-Sekimoto Y."/>
            <person name="Mashiguchi K."/>
            <person name="Awai K."/>
            <person name="Shimojima M."/>
            <person name="Masuda S."/>
            <person name="Iwai M."/>
            <person name="Nobusawa T."/>
            <person name="Narise T."/>
            <person name="Kondo S."/>
            <person name="Saito H."/>
            <person name="Sato R."/>
            <person name="Murakawa M."/>
            <person name="Ihara Y."/>
            <person name="Oshima-Yamada Y."/>
            <person name="Ohtaka K."/>
            <person name="Satoh M."/>
            <person name="Sonobe K."/>
            <person name="Ishii M."/>
            <person name="Ohtani R."/>
            <person name="Kanamori-Sato M."/>
            <person name="Honoki R."/>
            <person name="Miyazaki D."/>
            <person name="Mochizuki H."/>
            <person name="Umetsu J."/>
            <person name="Higashi K."/>
            <person name="Shibata D."/>
            <person name="Kamiya Y."/>
            <person name="Sato N."/>
            <person name="Nakamura Y."/>
            <person name="Tabata S."/>
            <person name="Ida S."/>
            <person name="Kurokawa K."/>
            <person name="Ohta H."/>
        </authorList>
    </citation>
    <scope>NUCLEOTIDE SEQUENCE [LARGE SCALE GENOMIC DNA]</scope>
    <source>
        <strain evidence="1 2">NIES-2285</strain>
    </source>
</reference>
<evidence type="ECO:0000313" key="2">
    <source>
        <dbReference type="Proteomes" id="UP000054558"/>
    </source>
</evidence>
<accession>A0A1Y1HYV2</accession>
<name>A0A1Y1HYV2_KLENI</name>
<protein>
    <submittedName>
        <fullName evidence="1">Uncharacterized protein</fullName>
    </submittedName>
</protein>
<organism evidence="1 2">
    <name type="scientific">Klebsormidium nitens</name>
    <name type="common">Green alga</name>
    <name type="synonym">Ulothrix nitens</name>
    <dbReference type="NCBI Taxonomy" id="105231"/>
    <lineage>
        <taxon>Eukaryota</taxon>
        <taxon>Viridiplantae</taxon>
        <taxon>Streptophyta</taxon>
        <taxon>Klebsormidiophyceae</taxon>
        <taxon>Klebsormidiales</taxon>
        <taxon>Klebsormidiaceae</taxon>
        <taxon>Klebsormidium</taxon>
    </lineage>
</organism>
<proteinExistence type="predicted"/>
<keyword evidence="2" id="KW-1185">Reference proteome</keyword>